<evidence type="ECO:0000256" key="2">
    <source>
        <dbReference type="ARBA" id="ARBA00023015"/>
    </source>
</evidence>
<dbReference type="AlphaFoldDB" id="A0A411YEN2"/>
<protein>
    <submittedName>
        <fullName evidence="8">Sigma-70 family RNA polymerase sigma factor</fullName>
    </submittedName>
</protein>
<dbReference type="GO" id="GO:0016987">
    <property type="term" value="F:sigma factor activity"/>
    <property type="evidence" value="ECO:0007669"/>
    <property type="project" value="UniProtKB-KW"/>
</dbReference>
<evidence type="ECO:0000256" key="4">
    <source>
        <dbReference type="ARBA" id="ARBA00023125"/>
    </source>
</evidence>
<gene>
    <name evidence="8" type="ORF">ER308_08970</name>
</gene>
<dbReference type="InterPro" id="IPR039425">
    <property type="entry name" value="RNA_pol_sigma-70-like"/>
</dbReference>
<dbReference type="SUPFAM" id="SSF88659">
    <property type="entry name" value="Sigma3 and sigma4 domains of RNA polymerase sigma factors"/>
    <property type="match status" value="1"/>
</dbReference>
<dbReference type="Gene3D" id="1.10.10.10">
    <property type="entry name" value="Winged helix-like DNA-binding domain superfamily/Winged helix DNA-binding domain"/>
    <property type="match status" value="1"/>
</dbReference>
<dbReference type="OrthoDB" id="3777963at2"/>
<comment type="similarity">
    <text evidence="1">Belongs to the sigma-70 factor family. ECF subfamily.</text>
</comment>
<dbReference type="EMBL" id="CP036402">
    <property type="protein sequence ID" value="QBI19668.1"/>
    <property type="molecule type" value="Genomic_DNA"/>
</dbReference>
<dbReference type="InterPro" id="IPR007627">
    <property type="entry name" value="RNA_pol_sigma70_r2"/>
</dbReference>
<dbReference type="InterPro" id="IPR013249">
    <property type="entry name" value="RNA_pol_sigma70_r4_t2"/>
</dbReference>
<name>A0A411YEN2_9ACTN</name>
<dbReference type="GO" id="GO:0006352">
    <property type="term" value="P:DNA-templated transcription initiation"/>
    <property type="evidence" value="ECO:0007669"/>
    <property type="project" value="InterPro"/>
</dbReference>
<dbReference type="Proteomes" id="UP000291469">
    <property type="component" value="Chromosome"/>
</dbReference>
<dbReference type="InterPro" id="IPR036388">
    <property type="entry name" value="WH-like_DNA-bd_sf"/>
</dbReference>
<organism evidence="8 9">
    <name type="scientific">Egibacter rhizosphaerae</name>
    <dbReference type="NCBI Taxonomy" id="1670831"/>
    <lineage>
        <taxon>Bacteria</taxon>
        <taxon>Bacillati</taxon>
        <taxon>Actinomycetota</taxon>
        <taxon>Nitriliruptoria</taxon>
        <taxon>Egibacterales</taxon>
        <taxon>Egibacteraceae</taxon>
        <taxon>Egibacter</taxon>
    </lineage>
</organism>
<dbReference type="InterPro" id="IPR013325">
    <property type="entry name" value="RNA_pol_sigma_r2"/>
</dbReference>
<dbReference type="RefSeq" id="WP_131154665.1">
    <property type="nucleotide sequence ID" value="NZ_CP036402.1"/>
</dbReference>
<feature type="domain" description="RNA polymerase sigma factor 70 region 4 type 2" evidence="7">
    <location>
        <begin position="116"/>
        <end position="168"/>
    </location>
</feature>
<keyword evidence="3" id="KW-0731">Sigma factor</keyword>
<dbReference type="SUPFAM" id="SSF88946">
    <property type="entry name" value="Sigma2 domain of RNA polymerase sigma factors"/>
    <property type="match status" value="1"/>
</dbReference>
<dbReference type="GO" id="GO:0003677">
    <property type="term" value="F:DNA binding"/>
    <property type="evidence" value="ECO:0007669"/>
    <property type="project" value="UniProtKB-KW"/>
</dbReference>
<dbReference type="Pfam" id="PF08281">
    <property type="entry name" value="Sigma70_r4_2"/>
    <property type="match status" value="1"/>
</dbReference>
<evidence type="ECO:0000313" key="9">
    <source>
        <dbReference type="Proteomes" id="UP000291469"/>
    </source>
</evidence>
<keyword evidence="9" id="KW-1185">Reference proteome</keyword>
<dbReference type="KEGG" id="erz:ER308_08970"/>
<dbReference type="InterPro" id="IPR013324">
    <property type="entry name" value="RNA_pol_sigma_r3/r4-like"/>
</dbReference>
<evidence type="ECO:0000259" key="7">
    <source>
        <dbReference type="Pfam" id="PF08281"/>
    </source>
</evidence>
<evidence type="ECO:0000313" key="8">
    <source>
        <dbReference type="EMBL" id="QBI19668.1"/>
    </source>
</evidence>
<proteinExistence type="inferred from homology"/>
<evidence type="ECO:0000259" key="6">
    <source>
        <dbReference type="Pfam" id="PF04542"/>
    </source>
</evidence>
<evidence type="ECO:0000256" key="5">
    <source>
        <dbReference type="ARBA" id="ARBA00023163"/>
    </source>
</evidence>
<dbReference type="InterPro" id="IPR014284">
    <property type="entry name" value="RNA_pol_sigma-70_dom"/>
</dbReference>
<keyword evidence="5" id="KW-0804">Transcription</keyword>
<keyword evidence="4" id="KW-0238">DNA-binding</keyword>
<dbReference type="NCBIfam" id="TIGR02937">
    <property type="entry name" value="sigma70-ECF"/>
    <property type="match status" value="1"/>
</dbReference>
<evidence type="ECO:0000256" key="3">
    <source>
        <dbReference type="ARBA" id="ARBA00023082"/>
    </source>
</evidence>
<accession>A0A411YEN2</accession>
<sequence>MDGVVRELGEAARCVGAMDEGAMFCDRIRPRLVGSLSLHVGDSGVAEELAQETLVRVWSRWSHVRGLDAPEAWAHRVAANLANSWWRRWQAEQRARRRHGPAVQESEGGADPGDAMAVRAAVADLPRRQREALVLRYYVGCSVDETAQVMGRAPGTVKALCHQAITRLRAAGIREEAAREPSREVADDR</sequence>
<keyword evidence="2" id="KW-0805">Transcription regulation</keyword>
<dbReference type="Pfam" id="PF04542">
    <property type="entry name" value="Sigma70_r2"/>
    <property type="match status" value="1"/>
</dbReference>
<reference evidence="8 9" key="1">
    <citation type="submission" date="2019-01" db="EMBL/GenBank/DDBJ databases">
        <title>Egibacter rhizosphaerae EGI 80759T.</title>
        <authorList>
            <person name="Chen D.-D."/>
            <person name="Tian Y."/>
            <person name="Jiao J.-Y."/>
            <person name="Zhang X.-T."/>
            <person name="Zhang Y.-G."/>
            <person name="Zhang Y."/>
            <person name="Xiao M."/>
            <person name="Shu W.-S."/>
            <person name="Li W.-J."/>
        </authorList>
    </citation>
    <scope>NUCLEOTIDE SEQUENCE [LARGE SCALE GENOMIC DNA]</scope>
    <source>
        <strain evidence="8 9">EGI 80759</strain>
    </source>
</reference>
<evidence type="ECO:0000256" key="1">
    <source>
        <dbReference type="ARBA" id="ARBA00010641"/>
    </source>
</evidence>
<dbReference type="Gene3D" id="1.10.1740.10">
    <property type="match status" value="1"/>
</dbReference>
<feature type="domain" description="RNA polymerase sigma-70 region 2" evidence="6">
    <location>
        <begin position="27"/>
        <end position="88"/>
    </location>
</feature>
<dbReference type="PANTHER" id="PTHR43133:SF50">
    <property type="entry name" value="ECF RNA POLYMERASE SIGMA FACTOR SIGM"/>
    <property type="match status" value="1"/>
</dbReference>
<dbReference type="CDD" id="cd06171">
    <property type="entry name" value="Sigma70_r4"/>
    <property type="match status" value="1"/>
</dbReference>
<dbReference type="PANTHER" id="PTHR43133">
    <property type="entry name" value="RNA POLYMERASE ECF-TYPE SIGMA FACTO"/>
    <property type="match status" value="1"/>
</dbReference>